<evidence type="ECO:0000313" key="3">
    <source>
        <dbReference type="Proteomes" id="UP000035199"/>
    </source>
</evidence>
<protein>
    <submittedName>
        <fullName evidence="2">Extracellular solute-binding protein, family 5</fullName>
    </submittedName>
</protein>
<dbReference type="Pfam" id="PF00496">
    <property type="entry name" value="SBP_bac_5"/>
    <property type="match status" value="1"/>
</dbReference>
<dbReference type="EMBL" id="CP011542">
    <property type="protein sequence ID" value="AKK06070.1"/>
    <property type="molecule type" value="Genomic_DNA"/>
</dbReference>
<dbReference type="Gene3D" id="3.40.190.10">
    <property type="entry name" value="Periplasmic binding protein-like II"/>
    <property type="match status" value="1"/>
</dbReference>
<organism evidence="2 3">
    <name type="scientific">Corynebacterium mustelae</name>
    <dbReference type="NCBI Taxonomy" id="571915"/>
    <lineage>
        <taxon>Bacteria</taxon>
        <taxon>Bacillati</taxon>
        <taxon>Actinomycetota</taxon>
        <taxon>Actinomycetes</taxon>
        <taxon>Mycobacteriales</taxon>
        <taxon>Corynebacteriaceae</taxon>
        <taxon>Corynebacterium</taxon>
    </lineage>
</organism>
<feature type="domain" description="Solute-binding protein family 5" evidence="1">
    <location>
        <begin position="121"/>
        <end position="380"/>
    </location>
</feature>
<reference evidence="3" key="2">
    <citation type="submission" date="2015-05" db="EMBL/GenBank/DDBJ databases">
        <title>Complete genome sequence of Corynebacterium mustelae DSM 45274, isolated from various tissues of a male ferret with lethal sepsis.</title>
        <authorList>
            <person name="Ruckert C."/>
            <person name="Albersmeier A."/>
            <person name="Winkler A."/>
            <person name="Tauch A."/>
        </authorList>
    </citation>
    <scope>NUCLEOTIDE SEQUENCE [LARGE SCALE GENOMIC DNA]</scope>
    <source>
        <strain evidence="3">DSM 45274</strain>
    </source>
</reference>
<dbReference type="GO" id="GO:0015833">
    <property type="term" value="P:peptide transport"/>
    <property type="evidence" value="ECO:0007669"/>
    <property type="project" value="TreeGrafter"/>
</dbReference>
<dbReference type="Proteomes" id="UP000035199">
    <property type="component" value="Chromosome"/>
</dbReference>
<dbReference type="InterPro" id="IPR039424">
    <property type="entry name" value="SBP_5"/>
</dbReference>
<dbReference type="GO" id="GO:1904680">
    <property type="term" value="F:peptide transmembrane transporter activity"/>
    <property type="evidence" value="ECO:0007669"/>
    <property type="project" value="TreeGrafter"/>
</dbReference>
<dbReference type="PATRIC" id="fig|571915.4.peg.1855"/>
<name>A0A0G3GZV0_9CORY</name>
<evidence type="ECO:0000259" key="1">
    <source>
        <dbReference type="Pfam" id="PF00496"/>
    </source>
</evidence>
<dbReference type="InterPro" id="IPR000914">
    <property type="entry name" value="SBP_5_dom"/>
</dbReference>
<dbReference type="RefSeq" id="WP_083987487.1">
    <property type="nucleotide sequence ID" value="NZ_CP011542.1"/>
</dbReference>
<keyword evidence="3" id="KW-1185">Reference proteome</keyword>
<dbReference type="PANTHER" id="PTHR30290">
    <property type="entry name" value="PERIPLASMIC BINDING COMPONENT OF ABC TRANSPORTER"/>
    <property type="match status" value="1"/>
</dbReference>
<dbReference type="KEGG" id="cmv:CMUST_08730"/>
<dbReference type="Gene3D" id="3.10.105.10">
    <property type="entry name" value="Dipeptide-binding Protein, Domain 3"/>
    <property type="match status" value="1"/>
</dbReference>
<evidence type="ECO:0000313" key="2">
    <source>
        <dbReference type="EMBL" id="AKK06070.1"/>
    </source>
</evidence>
<reference evidence="2 3" key="1">
    <citation type="journal article" date="2015" name="Genome Announc.">
        <title>Complete Genome Sequence of the Type Strain Corynebacterium mustelae DSM 45274, Isolated from Various Tissues of a Male Ferret with Lethal Sepsis.</title>
        <authorList>
            <person name="Ruckert C."/>
            <person name="Eimer J."/>
            <person name="Winkler A."/>
            <person name="Tauch A."/>
        </authorList>
    </citation>
    <scope>NUCLEOTIDE SEQUENCE [LARGE SCALE GENOMIC DNA]</scope>
    <source>
        <strain evidence="2 3">DSM 45274</strain>
    </source>
</reference>
<gene>
    <name evidence="2" type="ORF">CMUST_08730</name>
</gene>
<accession>A0A0G3GZV0</accession>
<dbReference type="AlphaFoldDB" id="A0A0G3GZV0"/>
<sequence length="557" mass="60733">MTQTRLLHASAKPLGSGVHRFFSRKLRTGAMSAVLGLSLTLASCGFGSNSDDANSHDYFGYAIDDYLITTNVSTTVGFSSNAHQLAGRLYPGVYVNGPKGQRIPNSDLVQVRALPGAQQRVEYRISDKAVYSDGQPITCDSFLLAFVAASARPLFDSYIPLMDQVERVDCTPGAKLATVVFKENYGDRWRFLFSGGSLLPAHAIAAKLNLSLEDFNQALQTYDDSLLPKIAQVWNTGFDLQAFDPQLQVSSGPFFIESVGANGEVTLSRNDKYYGEKPVLDKLVVWPKGTDLQKLATDGNLQIAEVDSVSETKWIDRNDPENIYEIEATAGVLTDHLVLGSAGVFQTKENRQAFASCVDQAAVARASSKSSGVTVDPVATRTIRARDSINQHLSDITDPHLGMNFDAARRLEGQTVRIGYFAPDARKAAMVESIRSSCSEAGIIVEDVSADFASIGNLPRTFENSYGTEFTTDGGADAMLQALDPQYSFDAVEHVSNDIEAVRGAEARSWDDVETIPLASQPRIFIADRSVKNVVHNTDLYGIGWNLDRWGEDEIHS</sequence>
<dbReference type="STRING" id="571915.CMUST_08730"/>
<dbReference type="SUPFAM" id="SSF53850">
    <property type="entry name" value="Periplasmic binding protein-like II"/>
    <property type="match status" value="1"/>
</dbReference>
<dbReference type="PANTHER" id="PTHR30290:SF65">
    <property type="entry name" value="MONOACYL PHOSPHATIDYLINOSITOL TETRAMANNOSIDE-BINDING PROTEIN LPQW-RELATED"/>
    <property type="match status" value="1"/>
</dbReference>
<dbReference type="Gene3D" id="3.90.76.10">
    <property type="entry name" value="Dipeptide-binding Protein, Domain 1"/>
    <property type="match status" value="2"/>
</dbReference>
<proteinExistence type="predicted"/>